<dbReference type="OMA" id="DYFDYEI"/>
<dbReference type="UniPathway" id="UPA00940"/>
<dbReference type="GO" id="GO:0047295">
    <property type="term" value="F:geranylgeranylglycerol-phosphate geranylgeranyltransferase activity"/>
    <property type="evidence" value="ECO:0007669"/>
    <property type="project" value="UniProtKB-UniRule"/>
</dbReference>
<dbReference type="GO" id="GO:0005886">
    <property type="term" value="C:plasma membrane"/>
    <property type="evidence" value="ECO:0007669"/>
    <property type="project" value="UniProtKB-SubCell"/>
</dbReference>
<dbReference type="AlphaFoldDB" id="A0A0U2Y3Z2"/>
<organism evidence="13 15">
    <name type="scientific">Sulfolobus acidocaldarius</name>
    <dbReference type="NCBI Taxonomy" id="2285"/>
    <lineage>
        <taxon>Archaea</taxon>
        <taxon>Thermoproteota</taxon>
        <taxon>Thermoprotei</taxon>
        <taxon>Sulfolobales</taxon>
        <taxon>Sulfolobaceae</taxon>
        <taxon>Sulfolobus</taxon>
    </lineage>
</organism>
<accession>A0A0U2Y3Z2</accession>
<keyword evidence="6 12" id="KW-0460">Magnesium</keyword>
<protein>
    <recommendedName>
        <fullName evidence="12">Digeranylgeranylglyceryl phosphate synthase</fullName>
        <shortName evidence="12">DGGGP synthase</shortName>
        <shortName evidence="12">DGGGPS</shortName>
        <ecNumber evidence="12">2.5.1.42</ecNumber>
    </recommendedName>
    <alternativeName>
        <fullName evidence="12">(S)-2,3-di-O-geranylgeranylglyceryl phosphate synthase</fullName>
    </alternativeName>
    <alternativeName>
        <fullName evidence="12">Geranylgeranylglycerol-phosphate geranylgeranyltransferase</fullName>
    </alternativeName>
</protein>
<dbReference type="Proteomes" id="UP000065473">
    <property type="component" value="Chromosome"/>
</dbReference>
<dbReference type="InterPro" id="IPR044878">
    <property type="entry name" value="UbiA_sf"/>
</dbReference>
<proteinExistence type="inferred from homology"/>
<reference evidence="13 15" key="1">
    <citation type="submission" date="2015-12" db="EMBL/GenBank/DDBJ databases">
        <title>A stable core within a dynamic pangenome in Sulfolobus acidocaldarius.</title>
        <authorList>
            <person name="Anderson R."/>
            <person name="Kouris A."/>
            <person name="Seward C."/>
            <person name="Campbell K."/>
            <person name="Whitaker R."/>
        </authorList>
    </citation>
    <scope>NUCLEOTIDE SEQUENCE [LARGE SCALE GENOMIC DNA]</scope>
    <source>
        <strain evidence="13 15">GG12-C01-09</strain>
        <strain evidence="14">NG05B_CO5_07</strain>
    </source>
</reference>
<evidence type="ECO:0000256" key="9">
    <source>
        <dbReference type="ARBA" id="ARBA00023136"/>
    </source>
</evidence>
<dbReference type="SMR" id="A0A0U2Y3Z2"/>
<feature type="transmembrane region" description="Helical" evidence="12">
    <location>
        <begin position="200"/>
        <end position="218"/>
    </location>
</feature>
<evidence type="ECO:0000313" key="15">
    <source>
        <dbReference type="Proteomes" id="UP000065473"/>
    </source>
</evidence>
<dbReference type="EMBL" id="CP013694">
    <property type="protein sequence ID" value="ALU30289.1"/>
    <property type="molecule type" value="Genomic_DNA"/>
</dbReference>
<dbReference type="Gene3D" id="1.10.357.140">
    <property type="entry name" value="UbiA prenyltransferase"/>
    <property type="match status" value="1"/>
</dbReference>
<dbReference type="Pfam" id="PF01040">
    <property type="entry name" value="UbiA"/>
    <property type="match status" value="1"/>
</dbReference>
<gene>
    <name evidence="13" type="ORF">ATY89_10280</name>
    <name evidence="14" type="ORF">ATZ20_01835</name>
</gene>
<keyword evidence="9 12" id="KW-0472">Membrane</keyword>
<dbReference type="InterPro" id="IPR000537">
    <property type="entry name" value="UbiA_prenyltransferase"/>
</dbReference>
<comment type="similarity">
    <text evidence="12">Belongs to the UbiA prenyltransferase family. DGGGP synthase subfamily.</text>
</comment>
<sequence length="275" mass="30128">MSVKAYLELIRVHNVVGSAVSAFMGYVIATTWKFTPLFFLPLLVVSLIAAGGYVINDVYDIEVDKINKPERPLPSGRIAVNIARRFSIVLFAVGLIISIPLGLIPFGFALITIVLLYEYARSLKKLGLVGNFIVALTSALSAYYGGLASGSLLGNFIIPTIYIFFFTLSREFVKGIEDIEGDKRNGVNTLAVKLGEKSTWIIAKIILGILIFTSPLPYFLGFNVIYLIGILALDVLLVYILILHNTIESATKARSLMKIYAIGTLIVFTLGSLRI</sequence>
<dbReference type="InterPro" id="IPR050475">
    <property type="entry name" value="Prenyltransferase_related"/>
</dbReference>
<dbReference type="GO" id="GO:0046474">
    <property type="term" value="P:glycerophospholipid biosynthetic process"/>
    <property type="evidence" value="ECO:0007669"/>
    <property type="project" value="UniProtKB-UniRule"/>
</dbReference>
<evidence type="ECO:0000256" key="4">
    <source>
        <dbReference type="ARBA" id="ARBA00022679"/>
    </source>
</evidence>
<evidence type="ECO:0000313" key="13">
    <source>
        <dbReference type="EMBL" id="ALU30289.1"/>
    </source>
</evidence>
<evidence type="ECO:0000256" key="10">
    <source>
        <dbReference type="ARBA" id="ARBA00023209"/>
    </source>
</evidence>
<evidence type="ECO:0000256" key="11">
    <source>
        <dbReference type="ARBA" id="ARBA00023264"/>
    </source>
</evidence>
<dbReference type="PANTHER" id="PTHR42723">
    <property type="entry name" value="CHLOROPHYLL SYNTHASE"/>
    <property type="match status" value="1"/>
</dbReference>
<comment type="cofactor">
    <cofactor evidence="12">
        <name>Mg(2+)</name>
        <dbReference type="ChEBI" id="CHEBI:18420"/>
    </cofactor>
</comment>
<name>A0A0U2Y3Z2_9CREN</name>
<comment type="subcellular location">
    <subcellularLocation>
        <location evidence="1 12">Cell membrane</location>
        <topology evidence="1 12">Multi-pass membrane protein</topology>
    </subcellularLocation>
</comment>
<evidence type="ECO:0000256" key="8">
    <source>
        <dbReference type="ARBA" id="ARBA00023098"/>
    </source>
</evidence>
<evidence type="ECO:0000256" key="5">
    <source>
        <dbReference type="ARBA" id="ARBA00022692"/>
    </source>
</evidence>
<evidence type="ECO:0000256" key="1">
    <source>
        <dbReference type="ARBA" id="ARBA00004651"/>
    </source>
</evidence>
<keyword evidence="5 12" id="KW-0812">Transmembrane</keyword>
<evidence type="ECO:0000256" key="6">
    <source>
        <dbReference type="ARBA" id="ARBA00022842"/>
    </source>
</evidence>
<evidence type="ECO:0000313" key="14">
    <source>
        <dbReference type="EMBL" id="ALU31006.1"/>
    </source>
</evidence>
<keyword evidence="7 12" id="KW-1133">Transmembrane helix</keyword>
<keyword evidence="4 12" id="KW-0808">Transferase</keyword>
<dbReference type="EC" id="2.5.1.42" evidence="12"/>
<feature type="transmembrane region" description="Helical" evidence="12">
    <location>
        <begin position="88"/>
        <end position="116"/>
    </location>
</feature>
<keyword evidence="10 12" id="KW-0594">Phospholipid biosynthesis</keyword>
<comment type="pathway">
    <text evidence="12">Membrane lipid metabolism; glycerophospholipid metabolism.</text>
</comment>
<dbReference type="PANTHER" id="PTHR42723:SF1">
    <property type="entry name" value="CHLOROPHYLL SYNTHASE, CHLOROPLASTIC"/>
    <property type="match status" value="1"/>
</dbReference>
<evidence type="ECO:0000256" key="7">
    <source>
        <dbReference type="ARBA" id="ARBA00022989"/>
    </source>
</evidence>
<dbReference type="GeneID" id="14552058"/>
<dbReference type="CDD" id="cd13961">
    <property type="entry name" value="PT_UbiA_DGGGPS"/>
    <property type="match status" value="1"/>
</dbReference>
<keyword evidence="11 12" id="KW-1208">Phospholipid metabolism</keyword>
<dbReference type="PaxDb" id="1435377-SUSAZ_07395"/>
<keyword evidence="8 12" id="KW-0443">Lipid metabolism</keyword>
<dbReference type="OrthoDB" id="11851at2157"/>
<feature type="transmembrane region" description="Helical" evidence="12">
    <location>
        <begin position="12"/>
        <end position="29"/>
    </location>
</feature>
<evidence type="ECO:0000256" key="3">
    <source>
        <dbReference type="ARBA" id="ARBA00022516"/>
    </source>
</evidence>
<evidence type="ECO:0000256" key="2">
    <source>
        <dbReference type="ARBA" id="ARBA00022475"/>
    </source>
</evidence>
<comment type="catalytic activity">
    <reaction evidence="12">
        <text>sn-3-O-(geranylgeranyl)glycerol 1-phosphate + (2E,6E,10E)-geranylgeranyl diphosphate = 2,3-bis-O-(geranylgeranyl)-sn-glycerol 1-phosphate + diphosphate</text>
        <dbReference type="Rhea" id="RHEA:18109"/>
        <dbReference type="ChEBI" id="CHEBI:33019"/>
        <dbReference type="ChEBI" id="CHEBI:57677"/>
        <dbReference type="ChEBI" id="CHEBI:58756"/>
        <dbReference type="ChEBI" id="CHEBI:58837"/>
        <dbReference type="EC" id="2.5.1.42"/>
    </reaction>
</comment>
<dbReference type="InterPro" id="IPR023547">
    <property type="entry name" value="DGGGP_synth"/>
</dbReference>
<feature type="transmembrane region" description="Helical" evidence="12">
    <location>
        <begin position="224"/>
        <end position="243"/>
    </location>
</feature>
<feature type="transmembrane region" description="Helical" evidence="12">
    <location>
        <begin position="36"/>
        <end position="55"/>
    </location>
</feature>
<feature type="transmembrane region" description="Helical" evidence="12">
    <location>
        <begin position="128"/>
        <end position="146"/>
    </location>
</feature>
<keyword evidence="3 12" id="KW-0444">Lipid biosynthesis</keyword>
<dbReference type="Proteomes" id="UP000060043">
    <property type="component" value="Chromosome"/>
</dbReference>
<dbReference type="GO" id="GO:0000287">
    <property type="term" value="F:magnesium ion binding"/>
    <property type="evidence" value="ECO:0007669"/>
    <property type="project" value="UniProtKB-UniRule"/>
</dbReference>
<feature type="transmembrane region" description="Helical" evidence="12">
    <location>
        <begin position="255"/>
        <end position="273"/>
    </location>
</feature>
<comment type="function">
    <text evidence="12">Prenyltransferase that catalyzes the transfer of the geranylgeranyl moiety of geranylgeranyl diphosphate (GGPP) to the C2 hydroxyl of (S)-3-O-geranylgeranylglyceryl phosphate (GGGP). This reaction is the second ether-bond-formation step in the biosynthesis of archaeal membrane lipids.</text>
</comment>
<dbReference type="Gene3D" id="1.20.120.1780">
    <property type="entry name" value="UbiA prenyltransferase"/>
    <property type="match status" value="1"/>
</dbReference>
<dbReference type="STRING" id="1435377.SUSAZ_07395"/>
<dbReference type="HAMAP" id="MF_01286">
    <property type="entry name" value="DGGGP_synth"/>
    <property type="match status" value="1"/>
</dbReference>
<evidence type="ECO:0000256" key="12">
    <source>
        <dbReference type="HAMAP-Rule" id="MF_01286"/>
    </source>
</evidence>
<dbReference type="RefSeq" id="WP_011278380.1">
    <property type="nucleotide sequence ID" value="NZ_BHWZ01000003.1"/>
</dbReference>
<keyword evidence="2 12" id="KW-1003">Cell membrane</keyword>
<dbReference type="EMBL" id="CP013695">
    <property type="protein sequence ID" value="ALU31006.1"/>
    <property type="molecule type" value="Genomic_DNA"/>
</dbReference>